<name>A0AAV3M3H6_9GAMM</name>
<sequence length="192" mass="21962">MLKLSTEKYGDMKTDYGGSHTPKELRDRWQTPLPLFTALDAEFGFYLDAAADKNNHLCIHYLTEKDDSLNCDWESYGAIWVNPPYSEIQPWINKAAEQCKKQLQPVVMLIPSDISVGWFNSALETVDEVRLITGGRISFIKAGTDKTKNGNNKGSMLLIWRPYIKPRKIISTVDRDELMNIGNQILHEWKIA</sequence>
<organism evidence="3 4">
    <name type="scientific">Providencia alcalifaciens 205/92</name>
    <dbReference type="NCBI Taxonomy" id="1256988"/>
    <lineage>
        <taxon>Bacteria</taxon>
        <taxon>Pseudomonadati</taxon>
        <taxon>Pseudomonadota</taxon>
        <taxon>Gammaproteobacteria</taxon>
        <taxon>Enterobacterales</taxon>
        <taxon>Morganellaceae</taxon>
        <taxon>Providencia</taxon>
    </lineage>
</organism>
<dbReference type="InterPro" id="IPR002052">
    <property type="entry name" value="DNA_methylase_N6_adenine_CS"/>
</dbReference>
<dbReference type="GO" id="GO:0009307">
    <property type="term" value="P:DNA restriction-modification system"/>
    <property type="evidence" value="ECO:0007669"/>
    <property type="project" value="InterPro"/>
</dbReference>
<dbReference type="EMBL" id="JALD01000052">
    <property type="protein sequence ID" value="EUD10305.1"/>
    <property type="molecule type" value="Genomic_DNA"/>
</dbReference>
<reference evidence="3 4" key="1">
    <citation type="submission" date="2014-01" db="EMBL/GenBank/DDBJ databases">
        <authorList>
            <person name="Durkin A.S."/>
            <person name="McCorrison J."/>
            <person name="Torralba M."/>
            <person name="Gillis M."/>
            <person name="Haft D.H."/>
            <person name="Methe B."/>
            <person name="Sutton G."/>
            <person name="Nelson K.E."/>
        </authorList>
    </citation>
    <scope>NUCLEOTIDE SEQUENCE [LARGE SCALE GENOMIC DNA]</scope>
    <source>
        <strain evidence="3 4">205/92</strain>
    </source>
</reference>
<evidence type="ECO:0000313" key="3">
    <source>
        <dbReference type="EMBL" id="EUD10305.1"/>
    </source>
</evidence>
<protein>
    <submittedName>
        <fullName evidence="3">Phage N-6-adenine-methyltransferase</fullName>
    </submittedName>
</protein>
<dbReference type="AlphaFoldDB" id="A0AAV3M3H6"/>
<dbReference type="Proteomes" id="UP000022311">
    <property type="component" value="Unassembled WGS sequence"/>
</dbReference>
<evidence type="ECO:0000256" key="1">
    <source>
        <dbReference type="ARBA" id="ARBA00022603"/>
    </source>
</evidence>
<dbReference type="GO" id="GO:0003677">
    <property type="term" value="F:DNA binding"/>
    <property type="evidence" value="ECO:0007669"/>
    <property type="project" value="InterPro"/>
</dbReference>
<dbReference type="GO" id="GO:0009007">
    <property type="term" value="F:site-specific DNA-methyltransferase (adenine-specific) activity"/>
    <property type="evidence" value="ECO:0007669"/>
    <property type="project" value="InterPro"/>
</dbReference>
<proteinExistence type="predicted"/>
<dbReference type="NCBIfam" id="TIGR01712">
    <property type="entry name" value="phage_N6A_met"/>
    <property type="match status" value="1"/>
</dbReference>
<dbReference type="GO" id="GO:0032259">
    <property type="term" value="P:methylation"/>
    <property type="evidence" value="ECO:0007669"/>
    <property type="project" value="UniProtKB-KW"/>
</dbReference>
<gene>
    <name evidence="3" type="ORF">HMPREF1563_3280</name>
</gene>
<comment type="caution">
    <text evidence="3">The sequence shown here is derived from an EMBL/GenBank/DDBJ whole genome shotgun (WGS) entry which is preliminary data.</text>
</comment>
<dbReference type="InterPro" id="IPR008593">
    <property type="entry name" value="Dam_MeTrfase"/>
</dbReference>
<evidence type="ECO:0000256" key="2">
    <source>
        <dbReference type="ARBA" id="ARBA00022679"/>
    </source>
</evidence>
<evidence type="ECO:0000313" key="4">
    <source>
        <dbReference type="Proteomes" id="UP000022311"/>
    </source>
</evidence>
<dbReference type="PROSITE" id="PS00092">
    <property type="entry name" value="N6_MTASE"/>
    <property type="match status" value="1"/>
</dbReference>
<keyword evidence="1" id="KW-0489">Methyltransferase</keyword>
<keyword evidence="2" id="KW-0808">Transferase</keyword>
<dbReference type="Pfam" id="PF05869">
    <property type="entry name" value="Dam"/>
    <property type="match status" value="1"/>
</dbReference>
<accession>A0AAV3M3H6</accession>